<gene>
    <name evidence="3" type="ORF">QBC38DRAFT_269772</name>
</gene>
<keyword evidence="1" id="KW-0732">Signal</keyword>
<proteinExistence type="predicted"/>
<evidence type="ECO:0000313" key="4">
    <source>
        <dbReference type="Proteomes" id="UP001301958"/>
    </source>
</evidence>
<name>A0AAN7H0R4_9PEZI</name>
<evidence type="ECO:0000259" key="2">
    <source>
        <dbReference type="Pfam" id="PF00075"/>
    </source>
</evidence>
<reference evidence="3" key="2">
    <citation type="submission" date="2023-05" db="EMBL/GenBank/DDBJ databases">
        <authorList>
            <consortium name="Lawrence Berkeley National Laboratory"/>
            <person name="Steindorff A."/>
            <person name="Hensen N."/>
            <person name="Bonometti L."/>
            <person name="Westerberg I."/>
            <person name="Brannstrom I.O."/>
            <person name="Guillou S."/>
            <person name="Cros-Aarteil S."/>
            <person name="Calhoun S."/>
            <person name="Haridas S."/>
            <person name="Kuo A."/>
            <person name="Mondo S."/>
            <person name="Pangilinan J."/>
            <person name="Riley R."/>
            <person name="Labutti K."/>
            <person name="Andreopoulos B."/>
            <person name="Lipzen A."/>
            <person name="Chen C."/>
            <person name="Yanf M."/>
            <person name="Daum C."/>
            <person name="Ng V."/>
            <person name="Clum A."/>
            <person name="Ohm R."/>
            <person name="Martin F."/>
            <person name="Silar P."/>
            <person name="Natvig D."/>
            <person name="Lalanne C."/>
            <person name="Gautier V."/>
            <person name="Ament-Velasquez S.L."/>
            <person name="Kruys A."/>
            <person name="Hutchinson M.I."/>
            <person name="Powell A.J."/>
            <person name="Barry K."/>
            <person name="Miller A.N."/>
            <person name="Grigoriev I.V."/>
            <person name="Debuchy R."/>
            <person name="Gladieux P."/>
            <person name="Thoren M.H."/>
            <person name="Johannesson H."/>
        </authorList>
    </citation>
    <scope>NUCLEOTIDE SEQUENCE</scope>
    <source>
        <strain evidence="3">CBS 990.96</strain>
    </source>
</reference>
<dbReference type="Gene3D" id="3.30.420.10">
    <property type="entry name" value="Ribonuclease H-like superfamily/Ribonuclease H"/>
    <property type="match status" value="1"/>
</dbReference>
<dbReference type="EMBL" id="MU865372">
    <property type="protein sequence ID" value="KAK4225229.1"/>
    <property type="molecule type" value="Genomic_DNA"/>
</dbReference>
<dbReference type="GO" id="GO:0003676">
    <property type="term" value="F:nucleic acid binding"/>
    <property type="evidence" value="ECO:0007669"/>
    <property type="project" value="InterPro"/>
</dbReference>
<dbReference type="Pfam" id="PF00075">
    <property type="entry name" value="RNase_H"/>
    <property type="match status" value="1"/>
</dbReference>
<dbReference type="Proteomes" id="UP001301958">
    <property type="component" value="Unassembled WGS sequence"/>
</dbReference>
<dbReference type="AlphaFoldDB" id="A0AAN7H0R4"/>
<feature type="signal peptide" evidence="1">
    <location>
        <begin position="1"/>
        <end position="21"/>
    </location>
</feature>
<dbReference type="SUPFAM" id="SSF53098">
    <property type="entry name" value="Ribonuclease H-like"/>
    <property type="match status" value="1"/>
</dbReference>
<organism evidence="3 4">
    <name type="scientific">Podospora fimiseda</name>
    <dbReference type="NCBI Taxonomy" id="252190"/>
    <lineage>
        <taxon>Eukaryota</taxon>
        <taxon>Fungi</taxon>
        <taxon>Dikarya</taxon>
        <taxon>Ascomycota</taxon>
        <taxon>Pezizomycotina</taxon>
        <taxon>Sordariomycetes</taxon>
        <taxon>Sordariomycetidae</taxon>
        <taxon>Sordariales</taxon>
        <taxon>Podosporaceae</taxon>
        <taxon>Podospora</taxon>
    </lineage>
</organism>
<dbReference type="GO" id="GO:0004523">
    <property type="term" value="F:RNA-DNA hybrid ribonuclease activity"/>
    <property type="evidence" value="ECO:0007669"/>
    <property type="project" value="InterPro"/>
</dbReference>
<protein>
    <recommendedName>
        <fullName evidence="2">RNase H type-1 domain-containing protein</fullName>
    </recommendedName>
</protein>
<evidence type="ECO:0000313" key="3">
    <source>
        <dbReference type="EMBL" id="KAK4225229.1"/>
    </source>
</evidence>
<sequence length="161" mass="17924">MHIGRRVPWLFCGWGLGGVASSNHGELIAVAEALWIACGHAQQAQLELGTVKIFTDSKATLILLTECSRGDIYCELDDEARPVLGLVLWLAFCLVKNYKCRLEMHWIPGHEHTFLPHCIADKLARDFWKNSTDARRYHGVTTCTRGGYRLQGSTPKGSLTG</sequence>
<dbReference type="InterPro" id="IPR002156">
    <property type="entry name" value="RNaseH_domain"/>
</dbReference>
<comment type="caution">
    <text evidence="3">The sequence shown here is derived from an EMBL/GenBank/DDBJ whole genome shotgun (WGS) entry which is preliminary data.</text>
</comment>
<dbReference type="InterPro" id="IPR012337">
    <property type="entry name" value="RNaseH-like_sf"/>
</dbReference>
<feature type="domain" description="RNase H type-1" evidence="2">
    <location>
        <begin position="19"/>
        <end position="126"/>
    </location>
</feature>
<evidence type="ECO:0000256" key="1">
    <source>
        <dbReference type="SAM" id="SignalP"/>
    </source>
</evidence>
<reference evidence="3" key="1">
    <citation type="journal article" date="2023" name="Mol. Phylogenet. Evol.">
        <title>Genome-scale phylogeny and comparative genomics of the fungal order Sordariales.</title>
        <authorList>
            <person name="Hensen N."/>
            <person name="Bonometti L."/>
            <person name="Westerberg I."/>
            <person name="Brannstrom I.O."/>
            <person name="Guillou S."/>
            <person name="Cros-Aarteil S."/>
            <person name="Calhoun S."/>
            <person name="Haridas S."/>
            <person name="Kuo A."/>
            <person name="Mondo S."/>
            <person name="Pangilinan J."/>
            <person name="Riley R."/>
            <person name="LaButti K."/>
            <person name="Andreopoulos B."/>
            <person name="Lipzen A."/>
            <person name="Chen C."/>
            <person name="Yan M."/>
            <person name="Daum C."/>
            <person name="Ng V."/>
            <person name="Clum A."/>
            <person name="Steindorff A."/>
            <person name="Ohm R.A."/>
            <person name="Martin F."/>
            <person name="Silar P."/>
            <person name="Natvig D.O."/>
            <person name="Lalanne C."/>
            <person name="Gautier V."/>
            <person name="Ament-Velasquez S.L."/>
            <person name="Kruys A."/>
            <person name="Hutchinson M.I."/>
            <person name="Powell A.J."/>
            <person name="Barry K."/>
            <person name="Miller A.N."/>
            <person name="Grigoriev I.V."/>
            <person name="Debuchy R."/>
            <person name="Gladieux P."/>
            <person name="Hiltunen Thoren M."/>
            <person name="Johannesson H."/>
        </authorList>
    </citation>
    <scope>NUCLEOTIDE SEQUENCE</scope>
    <source>
        <strain evidence="3">CBS 990.96</strain>
    </source>
</reference>
<keyword evidence="4" id="KW-1185">Reference proteome</keyword>
<accession>A0AAN7H0R4</accession>
<feature type="chain" id="PRO_5042963574" description="RNase H type-1 domain-containing protein" evidence="1">
    <location>
        <begin position="22"/>
        <end position="161"/>
    </location>
</feature>
<dbReference type="InterPro" id="IPR036397">
    <property type="entry name" value="RNaseH_sf"/>
</dbReference>